<accession>A0A6A4TBF2</accession>
<evidence type="ECO:0000313" key="3">
    <source>
        <dbReference type="Proteomes" id="UP000438429"/>
    </source>
</evidence>
<proteinExistence type="predicted"/>
<feature type="region of interest" description="Disordered" evidence="1">
    <location>
        <begin position="106"/>
        <end position="137"/>
    </location>
</feature>
<organism evidence="2 3">
    <name type="scientific">Scophthalmus maximus</name>
    <name type="common">Turbot</name>
    <name type="synonym">Psetta maxima</name>
    <dbReference type="NCBI Taxonomy" id="52904"/>
    <lineage>
        <taxon>Eukaryota</taxon>
        <taxon>Metazoa</taxon>
        <taxon>Chordata</taxon>
        <taxon>Craniata</taxon>
        <taxon>Vertebrata</taxon>
        <taxon>Euteleostomi</taxon>
        <taxon>Actinopterygii</taxon>
        <taxon>Neopterygii</taxon>
        <taxon>Teleostei</taxon>
        <taxon>Neoteleostei</taxon>
        <taxon>Acanthomorphata</taxon>
        <taxon>Carangaria</taxon>
        <taxon>Pleuronectiformes</taxon>
        <taxon>Pleuronectoidei</taxon>
        <taxon>Scophthalmidae</taxon>
        <taxon>Scophthalmus</taxon>
    </lineage>
</organism>
<name>A0A6A4TBF2_SCOMX</name>
<evidence type="ECO:0000256" key="1">
    <source>
        <dbReference type="SAM" id="MobiDB-lite"/>
    </source>
</evidence>
<evidence type="ECO:0000313" key="2">
    <source>
        <dbReference type="EMBL" id="KAF0044926.1"/>
    </source>
</evidence>
<comment type="caution">
    <text evidence="2">The sequence shown here is derived from an EMBL/GenBank/DDBJ whole genome shotgun (WGS) entry which is preliminary data.</text>
</comment>
<dbReference type="EMBL" id="VEVO01000002">
    <property type="protein sequence ID" value="KAF0044926.1"/>
    <property type="molecule type" value="Genomic_DNA"/>
</dbReference>
<sequence>MLSTLVTSVYGSDLTVPGFASDPDKYGMMDGKRGNNGAQRAARQTAKPAIISSLVGGAYAVHSSNTIITFDDDTTVVGLITGEMSQCTVTRYRVCQWVFSEQPVTEHHENQGIHTGLEEETQNRPPPPFTRQTYKPT</sequence>
<reference evidence="2 3" key="1">
    <citation type="submission" date="2019-06" db="EMBL/GenBank/DDBJ databases">
        <title>Draft genomes of female and male turbot (Scophthalmus maximus).</title>
        <authorList>
            <person name="Xu H."/>
            <person name="Xu X.-W."/>
            <person name="Shao C."/>
            <person name="Chen S."/>
        </authorList>
    </citation>
    <scope>NUCLEOTIDE SEQUENCE [LARGE SCALE GENOMIC DNA]</scope>
    <source>
        <strain evidence="2">Ysfricsl-2016a</strain>
        <tissue evidence="2">Blood</tissue>
    </source>
</reference>
<protein>
    <submittedName>
        <fullName evidence="2">Uncharacterized protein</fullName>
    </submittedName>
</protein>
<gene>
    <name evidence="2" type="ORF">F2P81_001455</name>
</gene>
<dbReference type="Proteomes" id="UP000438429">
    <property type="component" value="Unassembled WGS sequence"/>
</dbReference>
<dbReference type="AlphaFoldDB" id="A0A6A4TBF2"/>